<organism evidence="1 2">
    <name type="scientific">Asanoa ferruginea</name>
    <dbReference type="NCBI Taxonomy" id="53367"/>
    <lineage>
        <taxon>Bacteria</taxon>
        <taxon>Bacillati</taxon>
        <taxon>Actinomycetota</taxon>
        <taxon>Actinomycetes</taxon>
        <taxon>Micromonosporales</taxon>
        <taxon>Micromonosporaceae</taxon>
        <taxon>Asanoa</taxon>
    </lineage>
</organism>
<dbReference type="Gene3D" id="3.40.720.10">
    <property type="entry name" value="Alkaline Phosphatase, subunit A"/>
    <property type="match status" value="1"/>
</dbReference>
<gene>
    <name evidence="1" type="ORF">DFJ67_8218</name>
</gene>
<comment type="caution">
    <text evidence="1">The sequence shown here is derived from an EMBL/GenBank/DDBJ whole genome shotgun (WGS) entry which is preliminary data.</text>
</comment>
<evidence type="ECO:0000313" key="1">
    <source>
        <dbReference type="EMBL" id="REG02126.1"/>
    </source>
</evidence>
<dbReference type="OrthoDB" id="9779267at2"/>
<keyword evidence="2" id="KW-1185">Reference proteome</keyword>
<dbReference type="PANTHER" id="PTHR10151">
    <property type="entry name" value="ECTONUCLEOTIDE PYROPHOSPHATASE/PHOSPHODIESTERASE"/>
    <property type="match status" value="1"/>
</dbReference>
<dbReference type="RefSeq" id="WP_116074884.1">
    <property type="nucleotide sequence ID" value="NZ_BONB01000016.1"/>
</dbReference>
<protein>
    <submittedName>
        <fullName evidence="1">Type I phosphodiesterase/nucleotide pyrophosphatase</fullName>
    </submittedName>
</protein>
<sequence>MSERDQVLPRYGADSLMDVLPSALATLGVPGFDDILGLRLDGVRRIAVLLIDGLGWHQIPTAAPFAPNLADLAARAPRMITTGFPSTTPTSLVSLGTGASPGTHGVLGFRVAIPGTDTVLTHTHWRHDPDPATWQPVPTLFERAAATGLAVSVANRPEFTHSGLTMAANRGADYRPASDVDELAAGVLAGLGHAGGPPALSYGYFPDLDRYGHVFGVDSEPWRAAAVQVDALLDRVLDGLPADAALLVTADHGQLDVPAEHRFDFDADPRLQAGVRVVAGEPRVRYLHTRPGATQDVLATWTEILGDAAWVAHREEVIAQGWFGPVPERNLERIGEVVAICHGTHAVVAPTSEHAIKAMLIAYHGSYSAVEMEIPLLVSRARG</sequence>
<dbReference type="Pfam" id="PF01663">
    <property type="entry name" value="Phosphodiest"/>
    <property type="match status" value="1"/>
</dbReference>
<reference evidence="1 2" key="1">
    <citation type="submission" date="2018-08" db="EMBL/GenBank/DDBJ databases">
        <title>Sequencing the genomes of 1000 actinobacteria strains.</title>
        <authorList>
            <person name="Klenk H.-P."/>
        </authorList>
    </citation>
    <scope>NUCLEOTIDE SEQUENCE [LARGE SCALE GENOMIC DNA]</scope>
    <source>
        <strain evidence="1 2">DSM 44099</strain>
    </source>
</reference>
<accession>A0A3D9ZYD7</accession>
<proteinExistence type="predicted"/>
<evidence type="ECO:0000313" key="2">
    <source>
        <dbReference type="Proteomes" id="UP000256913"/>
    </source>
</evidence>
<dbReference type="Proteomes" id="UP000256913">
    <property type="component" value="Unassembled WGS sequence"/>
</dbReference>
<name>A0A3D9ZYD7_9ACTN</name>
<dbReference type="GO" id="GO:0016787">
    <property type="term" value="F:hydrolase activity"/>
    <property type="evidence" value="ECO:0007669"/>
    <property type="project" value="UniProtKB-ARBA"/>
</dbReference>
<dbReference type="AlphaFoldDB" id="A0A3D9ZYD7"/>
<dbReference type="SUPFAM" id="SSF53649">
    <property type="entry name" value="Alkaline phosphatase-like"/>
    <property type="match status" value="1"/>
</dbReference>
<dbReference type="EMBL" id="QUMQ01000001">
    <property type="protein sequence ID" value="REG02126.1"/>
    <property type="molecule type" value="Genomic_DNA"/>
</dbReference>
<dbReference type="PANTHER" id="PTHR10151:SF120">
    <property type="entry name" value="BIS(5'-ADENOSYL)-TRIPHOSPHATASE"/>
    <property type="match status" value="1"/>
</dbReference>
<dbReference type="InterPro" id="IPR017850">
    <property type="entry name" value="Alkaline_phosphatase_core_sf"/>
</dbReference>
<dbReference type="InterPro" id="IPR002591">
    <property type="entry name" value="Phosphodiest/P_Trfase"/>
</dbReference>